<feature type="transmembrane region" description="Helical" evidence="2">
    <location>
        <begin position="32"/>
        <end position="52"/>
    </location>
</feature>
<accession>A0A6J6ENM4</accession>
<proteinExistence type="predicted"/>
<organism evidence="3">
    <name type="scientific">freshwater metagenome</name>
    <dbReference type="NCBI Taxonomy" id="449393"/>
    <lineage>
        <taxon>unclassified sequences</taxon>
        <taxon>metagenomes</taxon>
        <taxon>ecological metagenomes</taxon>
    </lineage>
</organism>
<keyword evidence="2" id="KW-0472">Membrane</keyword>
<reference evidence="3" key="1">
    <citation type="submission" date="2020-05" db="EMBL/GenBank/DDBJ databases">
        <authorList>
            <person name="Chiriac C."/>
            <person name="Salcher M."/>
            <person name="Ghai R."/>
            <person name="Kavagutti S V."/>
        </authorList>
    </citation>
    <scope>NUCLEOTIDE SEQUENCE</scope>
</reference>
<evidence type="ECO:0000256" key="1">
    <source>
        <dbReference type="SAM" id="MobiDB-lite"/>
    </source>
</evidence>
<dbReference type="AlphaFoldDB" id="A0A6J6ENM4"/>
<feature type="region of interest" description="Disordered" evidence="1">
    <location>
        <begin position="1"/>
        <end position="20"/>
    </location>
</feature>
<evidence type="ECO:0000256" key="2">
    <source>
        <dbReference type="SAM" id="Phobius"/>
    </source>
</evidence>
<sequence length="217" mass="23409">MSYFNGPANPDDYEDGEIEQESSRSSRLKVNIGIFLLLMGVLGSTFAANISLSGGRQEFGQGIFQVKACDQWIGVNLVTGEGAANPYVVNVEILGLNPRQCLGTIFRIKFFSSGSTTPLPVFVSGGPSGTLSDSVTATSVVSRITKTAYTGSTQTAYGNWAFDAMTLIDPQGRDIEYGDNYQLVDYYRSSGIYVIAPTYPRLLATSVNSITIETAKY</sequence>
<gene>
    <name evidence="3" type="ORF">UFOPK1683_01075</name>
</gene>
<keyword evidence="2" id="KW-0812">Transmembrane</keyword>
<feature type="compositionally biased region" description="Acidic residues" evidence="1">
    <location>
        <begin position="11"/>
        <end position="20"/>
    </location>
</feature>
<protein>
    <submittedName>
        <fullName evidence="3">Unannotated protein</fullName>
    </submittedName>
</protein>
<dbReference type="EMBL" id="CAEZTL010000148">
    <property type="protein sequence ID" value="CAB4578072.1"/>
    <property type="molecule type" value="Genomic_DNA"/>
</dbReference>
<name>A0A6J6ENM4_9ZZZZ</name>
<evidence type="ECO:0000313" key="3">
    <source>
        <dbReference type="EMBL" id="CAB4578072.1"/>
    </source>
</evidence>
<keyword evidence="2" id="KW-1133">Transmembrane helix</keyword>